<dbReference type="EMBL" id="PQAP01000060">
    <property type="protein sequence ID" value="PWB73257.1"/>
    <property type="molecule type" value="Genomic_DNA"/>
</dbReference>
<dbReference type="PANTHER" id="PTHR43798">
    <property type="entry name" value="MONOACYLGLYCEROL LIPASE"/>
    <property type="match status" value="1"/>
</dbReference>
<dbReference type="InterPro" id="IPR000639">
    <property type="entry name" value="Epox_hydrolase-like"/>
</dbReference>
<evidence type="ECO:0000313" key="2">
    <source>
        <dbReference type="EMBL" id="PWB73257.1"/>
    </source>
</evidence>
<dbReference type="PRINTS" id="PR00111">
    <property type="entry name" value="ABHYDROLASE"/>
</dbReference>
<proteinExistence type="predicted"/>
<feature type="domain" description="AB hydrolase-1" evidence="1">
    <location>
        <begin position="23"/>
        <end position="245"/>
    </location>
</feature>
<comment type="caution">
    <text evidence="2">The sequence shown here is derived from an EMBL/GenBank/DDBJ whole genome shotgun (WGS) entry which is preliminary data.</text>
</comment>
<name>A0A855X8L4_9BACT</name>
<evidence type="ECO:0000259" key="1">
    <source>
        <dbReference type="Pfam" id="PF00561"/>
    </source>
</evidence>
<dbReference type="PRINTS" id="PR00412">
    <property type="entry name" value="EPOXHYDRLASE"/>
</dbReference>
<gene>
    <name evidence="2" type="ORF">C3F09_05410</name>
</gene>
<dbReference type="InterPro" id="IPR029058">
    <property type="entry name" value="AB_hydrolase_fold"/>
</dbReference>
<dbReference type="GO" id="GO:0003824">
    <property type="term" value="F:catalytic activity"/>
    <property type="evidence" value="ECO:0007669"/>
    <property type="project" value="InterPro"/>
</dbReference>
<protein>
    <recommendedName>
        <fullName evidence="1">AB hydrolase-1 domain-containing protein</fullName>
    </recommendedName>
</protein>
<dbReference type="Pfam" id="PF00561">
    <property type="entry name" value="Abhydrolase_1"/>
    <property type="match status" value="1"/>
</dbReference>
<dbReference type="Gene3D" id="3.40.50.1820">
    <property type="entry name" value="alpha/beta hydrolase"/>
    <property type="match status" value="1"/>
</dbReference>
<dbReference type="Proteomes" id="UP000250918">
    <property type="component" value="Unassembled WGS sequence"/>
</dbReference>
<dbReference type="AlphaFoldDB" id="A0A855X8L4"/>
<reference evidence="2 3" key="1">
    <citation type="journal article" date="2018" name="ISME J.">
        <title>A methanotrophic archaeon couples anaerobic oxidation of methane to Fe(III) reduction.</title>
        <authorList>
            <person name="Cai C."/>
            <person name="Leu A.O."/>
            <person name="Xie G.J."/>
            <person name="Guo J."/>
            <person name="Feng Y."/>
            <person name="Zhao J.X."/>
            <person name="Tyson G.W."/>
            <person name="Yuan Z."/>
            <person name="Hu S."/>
        </authorList>
    </citation>
    <scope>NUCLEOTIDE SEQUENCE [LARGE SCALE GENOMIC DNA]</scope>
    <source>
        <strain evidence="2">FeB_12</strain>
    </source>
</reference>
<dbReference type="InterPro" id="IPR050266">
    <property type="entry name" value="AB_hydrolase_sf"/>
</dbReference>
<sequence length="259" mass="29248">MSYAELGDIRIYYEEAGAGIPAVFLHGFTLDRRMWNPNVDFFANKYDVILPDSRGHGLSSAPKTGYSRNDRVEDLRRFIEDLGLDKLHLIGLSMGGSTAIGFALKYQDRLRTLTLVSSGAAGYKLARDFGQFDEVAKTEGLEAARSEWRELSLKWFVGERSGPRELMERMINEHSGAIWMDSMRGKYPSTPDLDQVHRITIPTLIIAGERDKVFVPLAEALHERISGSRLVVVKDVGHMVNLERPEEFNRLVGEFLESN</sequence>
<accession>A0A855X8L4</accession>
<organism evidence="2 3">
    <name type="scientific">candidate division GN15 bacterium</name>
    <dbReference type="NCBI Taxonomy" id="2072418"/>
    <lineage>
        <taxon>Bacteria</taxon>
        <taxon>candidate division GN15</taxon>
    </lineage>
</organism>
<dbReference type="SUPFAM" id="SSF53474">
    <property type="entry name" value="alpha/beta-Hydrolases"/>
    <property type="match status" value="1"/>
</dbReference>
<evidence type="ECO:0000313" key="3">
    <source>
        <dbReference type="Proteomes" id="UP000250918"/>
    </source>
</evidence>
<dbReference type="InterPro" id="IPR000073">
    <property type="entry name" value="AB_hydrolase_1"/>
</dbReference>